<evidence type="ECO:0000256" key="4">
    <source>
        <dbReference type="SAM" id="MobiDB-lite"/>
    </source>
</evidence>
<dbReference type="Pfam" id="PF01638">
    <property type="entry name" value="HxlR"/>
    <property type="match status" value="1"/>
</dbReference>
<name>A0A1I1J3A0_9RHOB</name>
<dbReference type="STRING" id="517719.SAMN05421762_0882"/>
<evidence type="ECO:0000313" key="6">
    <source>
        <dbReference type="EMBL" id="SFC42956.1"/>
    </source>
</evidence>
<keyword evidence="2" id="KW-0238">DNA-binding</keyword>
<dbReference type="InterPro" id="IPR036390">
    <property type="entry name" value="WH_DNA-bd_sf"/>
</dbReference>
<dbReference type="Gene3D" id="1.10.10.10">
    <property type="entry name" value="Winged helix-like DNA-binding domain superfamily/Winged helix DNA-binding domain"/>
    <property type="match status" value="1"/>
</dbReference>
<dbReference type="OrthoDB" id="9782219at2"/>
<dbReference type="GO" id="GO:0003677">
    <property type="term" value="F:DNA binding"/>
    <property type="evidence" value="ECO:0007669"/>
    <property type="project" value="UniProtKB-KW"/>
</dbReference>
<sequence>MKWDELAEESCSMARTLSVIGDRWTLLILRDCFLGVRRFDAFQDRLGVTRGILSDRLKQLTEAGVLKKIAYQDRPPRHEYKLTAKGLDLYPVVLSIVHWGDRHMAGDAGRPVLHRHQSCGHLFDPVLSCSECGDPLRPQEVDVLPGPGRTDDRHLPVTARRSG</sequence>
<dbReference type="AlphaFoldDB" id="A0A1I1J3A0"/>
<dbReference type="SUPFAM" id="SSF46785">
    <property type="entry name" value="Winged helix' DNA-binding domain"/>
    <property type="match status" value="1"/>
</dbReference>
<accession>A0A1I1J3A0</accession>
<feature type="region of interest" description="Disordered" evidence="4">
    <location>
        <begin position="140"/>
        <end position="163"/>
    </location>
</feature>
<dbReference type="Proteomes" id="UP000231644">
    <property type="component" value="Unassembled WGS sequence"/>
</dbReference>
<organism evidence="6 7">
    <name type="scientific">Pseudooceanicola nitratireducens</name>
    <dbReference type="NCBI Taxonomy" id="517719"/>
    <lineage>
        <taxon>Bacteria</taxon>
        <taxon>Pseudomonadati</taxon>
        <taxon>Pseudomonadota</taxon>
        <taxon>Alphaproteobacteria</taxon>
        <taxon>Rhodobacterales</taxon>
        <taxon>Paracoccaceae</taxon>
        <taxon>Pseudooceanicola</taxon>
    </lineage>
</organism>
<keyword evidence="7" id="KW-1185">Reference proteome</keyword>
<dbReference type="PANTHER" id="PTHR33204:SF36">
    <property type="entry name" value="TRANSCRIPTIONAL REGULATORY PROTEIN"/>
    <property type="match status" value="1"/>
</dbReference>
<feature type="domain" description="HTH hxlR-type" evidence="5">
    <location>
        <begin position="11"/>
        <end position="108"/>
    </location>
</feature>
<dbReference type="PROSITE" id="PS51118">
    <property type="entry name" value="HTH_HXLR"/>
    <property type="match status" value="1"/>
</dbReference>
<dbReference type="EMBL" id="FOLX01000001">
    <property type="protein sequence ID" value="SFC42956.1"/>
    <property type="molecule type" value="Genomic_DNA"/>
</dbReference>
<evidence type="ECO:0000256" key="1">
    <source>
        <dbReference type="ARBA" id="ARBA00023015"/>
    </source>
</evidence>
<protein>
    <submittedName>
        <fullName evidence="6">Transcriptional regulator, HxlR family</fullName>
    </submittedName>
</protein>
<keyword evidence="3" id="KW-0804">Transcription</keyword>
<gene>
    <name evidence="6" type="ORF">SAMN05421762_0882</name>
</gene>
<evidence type="ECO:0000313" key="7">
    <source>
        <dbReference type="Proteomes" id="UP000231644"/>
    </source>
</evidence>
<evidence type="ECO:0000256" key="2">
    <source>
        <dbReference type="ARBA" id="ARBA00023125"/>
    </source>
</evidence>
<dbReference type="InterPro" id="IPR002577">
    <property type="entry name" value="HTH_HxlR"/>
</dbReference>
<evidence type="ECO:0000259" key="5">
    <source>
        <dbReference type="PROSITE" id="PS51118"/>
    </source>
</evidence>
<dbReference type="PANTHER" id="PTHR33204">
    <property type="entry name" value="TRANSCRIPTIONAL REGULATOR, MARR FAMILY"/>
    <property type="match status" value="1"/>
</dbReference>
<keyword evidence="1" id="KW-0805">Transcription regulation</keyword>
<reference evidence="6 7" key="1">
    <citation type="submission" date="2016-10" db="EMBL/GenBank/DDBJ databases">
        <authorList>
            <person name="de Groot N.N."/>
        </authorList>
    </citation>
    <scope>NUCLEOTIDE SEQUENCE [LARGE SCALE GENOMIC DNA]</scope>
    <source>
        <strain evidence="6 7">DSM 29619</strain>
    </source>
</reference>
<evidence type="ECO:0000256" key="3">
    <source>
        <dbReference type="ARBA" id="ARBA00023163"/>
    </source>
</evidence>
<proteinExistence type="predicted"/>
<dbReference type="InterPro" id="IPR036388">
    <property type="entry name" value="WH-like_DNA-bd_sf"/>
</dbReference>
<dbReference type="RefSeq" id="WP_093450864.1">
    <property type="nucleotide sequence ID" value="NZ_FNZG01000002.1"/>
</dbReference>